<dbReference type="PANTHER" id="PTHR14995:SF2">
    <property type="entry name" value="PROTEIN AMNIONLESS"/>
    <property type="match status" value="1"/>
</dbReference>
<dbReference type="GeneTree" id="ENSGT00390000007463"/>
<keyword evidence="13" id="KW-1185">Reference proteome</keyword>
<dbReference type="GO" id="GO:0006898">
    <property type="term" value="P:receptor-mediated endocytosis"/>
    <property type="evidence" value="ECO:0007669"/>
    <property type="project" value="TreeGrafter"/>
</dbReference>
<evidence type="ECO:0000256" key="11">
    <source>
        <dbReference type="SAM" id="SignalP"/>
    </source>
</evidence>
<feature type="transmembrane region" description="Helical" evidence="10">
    <location>
        <begin position="356"/>
        <end position="378"/>
    </location>
</feature>
<evidence type="ECO:0000256" key="3">
    <source>
        <dbReference type="ARBA" id="ARBA00022448"/>
    </source>
</evidence>
<dbReference type="Pfam" id="PF14828">
    <property type="entry name" value="Amnionless"/>
    <property type="match status" value="1"/>
</dbReference>
<reference evidence="12" key="3">
    <citation type="submission" date="2025-09" db="UniProtKB">
        <authorList>
            <consortium name="Ensembl"/>
        </authorList>
    </citation>
    <scope>IDENTIFICATION</scope>
</reference>
<organism evidence="12 13">
    <name type="scientific">Denticeps clupeoides</name>
    <name type="common">denticle herring</name>
    <dbReference type="NCBI Taxonomy" id="299321"/>
    <lineage>
        <taxon>Eukaryota</taxon>
        <taxon>Metazoa</taxon>
        <taxon>Chordata</taxon>
        <taxon>Craniata</taxon>
        <taxon>Vertebrata</taxon>
        <taxon>Euteleostomi</taxon>
        <taxon>Actinopterygii</taxon>
        <taxon>Neopterygii</taxon>
        <taxon>Teleostei</taxon>
        <taxon>Clupei</taxon>
        <taxon>Clupeiformes</taxon>
        <taxon>Denticipitoidei</taxon>
        <taxon>Denticipitidae</taxon>
        <taxon>Denticeps</taxon>
    </lineage>
</organism>
<dbReference type="AlphaFoldDB" id="A0AAY4APN9"/>
<dbReference type="Proteomes" id="UP000694580">
    <property type="component" value="Chromosome 7"/>
</dbReference>
<evidence type="ECO:0000256" key="1">
    <source>
        <dbReference type="ARBA" id="ARBA00004251"/>
    </source>
</evidence>
<keyword evidence="9 10" id="KW-0472">Membrane</keyword>
<keyword evidence="8 10" id="KW-1133">Transmembrane helix</keyword>
<sequence>MSSPAAALVLLLSLPAALALYKQWIPDTNYETAANWDKGAVPCGRDTVQFAAGRKVSVYVKAVHSALEMRLPVDGEMILSSGAAFVSSDGSDPACEGVWTAFRDAEGPRWLDPGLWSSAASWDDLQNGRFLFSVHEESVPCAQDDAVFREASSFRVDVFSGGQTVLVRSVSVLGRKFTDDSSFSDYLASRSGQLQFHNVSSLRIKGSSCTDATGCECGNSAHREQICAAVTCPAPPCHKAIDPAGHCCPVCGAIIALRHSAGFGLESYRQRLLHLFLGRPGYAGVRLALSKVLLGRLRRSPQSQIQVLLVDEDEGRAAGAAAAEILADARSNAALLGIEEAALAASSQPGGVSGGVVAAAILGALAIVAAVALVWVAMRRRLPKFTFTSSGGEGDLGGPLDHGFENPMFDKPGTLPASLGLYKPEDMNPVTLTHSGVHFVNPCYDETDFNA</sequence>
<keyword evidence="3" id="KW-0813">Transport</keyword>
<evidence type="ECO:0000256" key="8">
    <source>
        <dbReference type="ARBA" id="ARBA00022989"/>
    </source>
</evidence>
<comment type="subcellular location">
    <subcellularLocation>
        <location evidence="1">Cell membrane</location>
        <topology evidence="1">Single-pass type I membrane protein</topology>
    </subcellularLocation>
</comment>
<keyword evidence="5 10" id="KW-0812">Transmembrane</keyword>
<evidence type="ECO:0000256" key="9">
    <source>
        <dbReference type="ARBA" id="ARBA00023136"/>
    </source>
</evidence>
<evidence type="ECO:0000313" key="13">
    <source>
        <dbReference type="Proteomes" id="UP000694580"/>
    </source>
</evidence>
<name>A0AAY4APN9_9TELE</name>
<dbReference type="PANTHER" id="PTHR14995">
    <property type="entry name" value="AMNIONLESS"/>
    <property type="match status" value="1"/>
</dbReference>
<dbReference type="GO" id="GO:0030139">
    <property type="term" value="C:endocytic vesicle"/>
    <property type="evidence" value="ECO:0007669"/>
    <property type="project" value="TreeGrafter"/>
</dbReference>
<dbReference type="InterPro" id="IPR026112">
    <property type="entry name" value="AMN"/>
</dbReference>
<proteinExistence type="predicted"/>
<dbReference type="RefSeq" id="XP_028843336.1">
    <property type="nucleotide sequence ID" value="XM_028987503.1"/>
</dbReference>
<protein>
    <recommendedName>
        <fullName evidence="2">Protein amnionless</fullName>
    </recommendedName>
</protein>
<feature type="chain" id="PRO_5044219552" description="Protein amnionless" evidence="11">
    <location>
        <begin position="20"/>
        <end position="451"/>
    </location>
</feature>
<keyword evidence="6 11" id="KW-0732">Signal</keyword>
<keyword evidence="4" id="KW-1003">Cell membrane</keyword>
<dbReference type="GO" id="GO:0016324">
    <property type="term" value="C:apical plasma membrane"/>
    <property type="evidence" value="ECO:0007669"/>
    <property type="project" value="TreeGrafter"/>
</dbReference>
<evidence type="ECO:0000256" key="2">
    <source>
        <dbReference type="ARBA" id="ARBA00021200"/>
    </source>
</evidence>
<reference evidence="12 13" key="1">
    <citation type="submission" date="2020-06" db="EMBL/GenBank/DDBJ databases">
        <authorList>
            <consortium name="Wellcome Sanger Institute Data Sharing"/>
        </authorList>
    </citation>
    <scope>NUCLEOTIDE SEQUENCE [LARGE SCALE GENOMIC DNA]</scope>
</reference>
<dbReference type="Ensembl" id="ENSDCDT00010011318.1">
    <property type="protein sequence ID" value="ENSDCDP00010010808.1"/>
    <property type="gene ID" value="ENSDCDG00010004791.1"/>
</dbReference>
<evidence type="ECO:0000256" key="10">
    <source>
        <dbReference type="SAM" id="Phobius"/>
    </source>
</evidence>
<reference evidence="12" key="2">
    <citation type="submission" date="2025-08" db="UniProtKB">
        <authorList>
            <consortium name="Ensembl"/>
        </authorList>
    </citation>
    <scope>IDENTIFICATION</scope>
</reference>
<evidence type="ECO:0000313" key="12">
    <source>
        <dbReference type="Ensembl" id="ENSDCDP00010010808.1"/>
    </source>
</evidence>
<gene>
    <name evidence="12" type="primary">AMN</name>
</gene>
<evidence type="ECO:0000256" key="4">
    <source>
        <dbReference type="ARBA" id="ARBA00022475"/>
    </source>
</evidence>
<evidence type="ECO:0000256" key="5">
    <source>
        <dbReference type="ARBA" id="ARBA00022692"/>
    </source>
</evidence>
<dbReference type="GeneID" id="114794744"/>
<keyword evidence="7" id="KW-0653">Protein transport</keyword>
<feature type="signal peptide" evidence="11">
    <location>
        <begin position="1"/>
        <end position="19"/>
    </location>
</feature>
<evidence type="ECO:0000256" key="6">
    <source>
        <dbReference type="ARBA" id="ARBA00022729"/>
    </source>
</evidence>
<evidence type="ECO:0000256" key="7">
    <source>
        <dbReference type="ARBA" id="ARBA00022927"/>
    </source>
</evidence>
<dbReference type="GO" id="GO:0015031">
    <property type="term" value="P:protein transport"/>
    <property type="evidence" value="ECO:0007669"/>
    <property type="project" value="UniProtKB-KW"/>
</dbReference>
<accession>A0AAY4APN9</accession>